<keyword evidence="7 10" id="KW-1133">Transmembrane helix</keyword>
<evidence type="ECO:0000256" key="10">
    <source>
        <dbReference type="SAM" id="Phobius"/>
    </source>
</evidence>
<keyword evidence="9" id="KW-0046">Antibiotic resistance</keyword>
<evidence type="ECO:0000256" key="9">
    <source>
        <dbReference type="ARBA" id="ARBA00023251"/>
    </source>
</evidence>
<feature type="transmembrane region" description="Helical" evidence="10">
    <location>
        <begin position="143"/>
        <end position="164"/>
    </location>
</feature>
<feature type="transmembrane region" description="Helical" evidence="10">
    <location>
        <begin position="171"/>
        <end position="194"/>
    </location>
</feature>
<dbReference type="NCBIfam" id="TIGR00797">
    <property type="entry name" value="matE"/>
    <property type="match status" value="1"/>
</dbReference>
<dbReference type="InterPro" id="IPR002528">
    <property type="entry name" value="MATE_fam"/>
</dbReference>
<dbReference type="GO" id="GO:0015297">
    <property type="term" value="F:antiporter activity"/>
    <property type="evidence" value="ECO:0007669"/>
    <property type="project" value="InterPro"/>
</dbReference>
<dbReference type="Pfam" id="PF01554">
    <property type="entry name" value="MatE"/>
    <property type="match status" value="2"/>
</dbReference>
<keyword evidence="8 10" id="KW-0472">Membrane</keyword>
<name>A0A9D2HLH9_9FIRM</name>
<dbReference type="AlphaFoldDB" id="A0A9D2HLH9"/>
<feature type="transmembrane region" description="Helical" evidence="10">
    <location>
        <begin position="56"/>
        <end position="79"/>
    </location>
</feature>
<sequence>MGLKAKTQEEKYRQMLETPVSRLIPGLAVPTIISMLVTSIYNMADTFFVSQIGTSASGAVGVIFSAMAMIQALGFCLGMGSGNYISRSLGDQNTKEAGKAAATAFFTALLLGVAIAAGGLLFLRPLVFFLGATETIAPYAQDYAKYILLAAPFMMCSFVMNNILRSQGNAMYAMVGITVGGVLNIILDPIFIFTLGLGTAGAAIATALSQIISFVILFLQCNLRQDCLSIRLREFTPSLKMYWEILYAGAPSFARQSIASVSVIILNVAAGPFGDAAIAAMSIVSRFMMFINSALIGFGQGFQPVCGFNFGAKRYDRVLEAYWFCVKVAVVMLTILGLACIGFSREIITQFRREDLQVIEIGTLALRLQLLTLPIQAWITMANMLSQSIGYGFRATLVALGRQGLFLIPALWIMPRIWGIRGIQAAQPVSDLFTFVLATVVVMGIVKELKEKSG</sequence>
<comment type="similarity">
    <text evidence="2">Belongs to the multi antimicrobial extrusion (MATE) (TC 2.A.66.1) family. MepA subfamily.</text>
</comment>
<evidence type="ECO:0000256" key="4">
    <source>
        <dbReference type="ARBA" id="ARBA00022448"/>
    </source>
</evidence>
<feature type="transmembrane region" description="Helical" evidence="10">
    <location>
        <begin position="425"/>
        <end position="446"/>
    </location>
</feature>
<evidence type="ECO:0000313" key="12">
    <source>
        <dbReference type="Proteomes" id="UP000823900"/>
    </source>
</evidence>
<reference evidence="11" key="1">
    <citation type="journal article" date="2021" name="PeerJ">
        <title>Extensive microbial diversity within the chicken gut microbiome revealed by metagenomics and culture.</title>
        <authorList>
            <person name="Gilroy R."/>
            <person name="Ravi A."/>
            <person name="Getino M."/>
            <person name="Pursley I."/>
            <person name="Horton D.L."/>
            <person name="Alikhan N.F."/>
            <person name="Baker D."/>
            <person name="Gharbi K."/>
            <person name="Hall N."/>
            <person name="Watson M."/>
            <person name="Adriaenssens E.M."/>
            <person name="Foster-Nyarko E."/>
            <person name="Jarju S."/>
            <person name="Secka A."/>
            <person name="Antonio M."/>
            <person name="Oren A."/>
            <person name="Chaudhuri R.R."/>
            <person name="La Ragione R."/>
            <person name="Hildebrand F."/>
            <person name="Pallen M.J."/>
        </authorList>
    </citation>
    <scope>NUCLEOTIDE SEQUENCE</scope>
    <source>
        <strain evidence="11">CHK178-16964</strain>
    </source>
</reference>
<proteinExistence type="inferred from homology"/>
<evidence type="ECO:0000256" key="2">
    <source>
        <dbReference type="ARBA" id="ARBA00008417"/>
    </source>
</evidence>
<feature type="transmembrane region" description="Helical" evidence="10">
    <location>
        <begin position="100"/>
        <end position="123"/>
    </location>
</feature>
<evidence type="ECO:0000256" key="6">
    <source>
        <dbReference type="ARBA" id="ARBA00022692"/>
    </source>
</evidence>
<keyword evidence="4" id="KW-0813">Transport</keyword>
<feature type="transmembrane region" description="Helical" evidence="10">
    <location>
        <begin position="321"/>
        <end position="343"/>
    </location>
</feature>
<organism evidence="11 12">
    <name type="scientific">Candidatus Lachnoclostridium stercoravium</name>
    <dbReference type="NCBI Taxonomy" id="2838633"/>
    <lineage>
        <taxon>Bacteria</taxon>
        <taxon>Bacillati</taxon>
        <taxon>Bacillota</taxon>
        <taxon>Clostridia</taxon>
        <taxon>Lachnospirales</taxon>
        <taxon>Lachnospiraceae</taxon>
    </lineage>
</organism>
<comment type="subcellular location">
    <subcellularLocation>
        <location evidence="1">Cell membrane</location>
        <topology evidence="1">Multi-pass membrane protein</topology>
    </subcellularLocation>
</comment>
<dbReference type="Proteomes" id="UP000823900">
    <property type="component" value="Unassembled WGS sequence"/>
</dbReference>
<reference evidence="11" key="2">
    <citation type="submission" date="2021-04" db="EMBL/GenBank/DDBJ databases">
        <authorList>
            <person name="Gilroy R."/>
        </authorList>
    </citation>
    <scope>NUCLEOTIDE SEQUENCE</scope>
    <source>
        <strain evidence="11">CHK178-16964</strain>
    </source>
</reference>
<keyword evidence="6 10" id="KW-0812">Transmembrane</keyword>
<dbReference type="PIRSF" id="PIRSF006603">
    <property type="entry name" value="DinF"/>
    <property type="match status" value="1"/>
</dbReference>
<protein>
    <recommendedName>
        <fullName evidence="3">Multidrug export protein MepA</fullName>
    </recommendedName>
</protein>
<accession>A0A9D2HLH9</accession>
<dbReference type="InterPro" id="IPR048279">
    <property type="entry name" value="MdtK-like"/>
</dbReference>
<evidence type="ECO:0000256" key="3">
    <source>
        <dbReference type="ARBA" id="ARBA00022106"/>
    </source>
</evidence>
<dbReference type="GO" id="GO:0042910">
    <property type="term" value="F:xenobiotic transmembrane transporter activity"/>
    <property type="evidence" value="ECO:0007669"/>
    <property type="project" value="InterPro"/>
</dbReference>
<gene>
    <name evidence="11" type="ORF">IAA07_13235</name>
</gene>
<dbReference type="GO" id="GO:0046677">
    <property type="term" value="P:response to antibiotic"/>
    <property type="evidence" value="ECO:0007669"/>
    <property type="project" value="UniProtKB-KW"/>
</dbReference>
<dbReference type="EMBL" id="DWZA01000109">
    <property type="protein sequence ID" value="HJA72513.1"/>
    <property type="molecule type" value="Genomic_DNA"/>
</dbReference>
<evidence type="ECO:0000256" key="1">
    <source>
        <dbReference type="ARBA" id="ARBA00004651"/>
    </source>
</evidence>
<evidence type="ECO:0000256" key="7">
    <source>
        <dbReference type="ARBA" id="ARBA00022989"/>
    </source>
</evidence>
<evidence type="ECO:0000256" key="5">
    <source>
        <dbReference type="ARBA" id="ARBA00022475"/>
    </source>
</evidence>
<dbReference type="PANTHER" id="PTHR43823:SF3">
    <property type="entry name" value="MULTIDRUG EXPORT PROTEIN MEPA"/>
    <property type="match status" value="1"/>
</dbReference>
<feature type="transmembrane region" description="Helical" evidence="10">
    <location>
        <begin position="391"/>
        <end position="413"/>
    </location>
</feature>
<comment type="caution">
    <text evidence="11">The sequence shown here is derived from an EMBL/GenBank/DDBJ whole genome shotgun (WGS) entry which is preliminary data.</text>
</comment>
<dbReference type="CDD" id="cd13143">
    <property type="entry name" value="MATE_MepA_like"/>
    <property type="match status" value="1"/>
</dbReference>
<dbReference type="InterPro" id="IPR051327">
    <property type="entry name" value="MATE_MepA_subfamily"/>
</dbReference>
<evidence type="ECO:0000256" key="8">
    <source>
        <dbReference type="ARBA" id="ARBA00023136"/>
    </source>
</evidence>
<dbReference type="InterPro" id="IPR045070">
    <property type="entry name" value="MATE_MepA-like"/>
</dbReference>
<keyword evidence="5" id="KW-1003">Cell membrane</keyword>
<feature type="transmembrane region" description="Helical" evidence="10">
    <location>
        <begin position="200"/>
        <end position="223"/>
    </location>
</feature>
<evidence type="ECO:0000313" key="11">
    <source>
        <dbReference type="EMBL" id="HJA72513.1"/>
    </source>
</evidence>
<dbReference type="PANTHER" id="PTHR43823">
    <property type="entry name" value="SPORULATION PROTEIN YKVU"/>
    <property type="match status" value="1"/>
</dbReference>
<dbReference type="GO" id="GO:0005886">
    <property type="term" value="C:plasma membrane"/>
    <property type="evidence" value="ECO:0007669"/>
    <property type="project" value="UniProtKB-SubCell"/>
</dbReference>
<feature type="transmembrane region" description="Helical" evidence="10">
    <location>
        <begin position="20"/>
        <end position="44"/>
    </location>
</feature>